<feature type="non-terminal residue" evidence="1">
    <location>
        <position position="1"/>
    </location>
</feature>
<name>A0A392UN55_9FABA</name>
<proteinExistence type="predicted"/>
<dbReference type="Proteomes" id="UP000265520">
    <property type="component" value="Unassembled WGS sequence"/>
</dbReference>
<protein>
    <submittedName>
        <fullName evidence="1">Uncharacterized protein</fullName>
    </submittedName>
</protein>
<dbReference type="AlphaFoldDB" id="A0A392UN55"/>
<keyword evidence="2" id="KW-1185">Reference proteome</keyword>
<evidence type="ECO:0000313" key="1">
    <source>
        <dbReference type="EMBL" id="MCI75073.1"/>
    </source>
</evidence>
<dbReference type="EMBL" id="LXQA010874464">
    <property type="protein sequence ID" value="MCI75073.1"/>
    <property type="molecule type" value="Genomic_DNA"/>
</dbReference>
<evidence type="ECO:0000313" key="2">
    <source>
        <dbReference type="Proteomes" id="UP000265520"/>
    </source>
</evidence>
<reference evidence="1 2" key="1">
    <citation type="journal article" date="2018" name="Front. Plant Sci.">
        <title>Red Clover (Trifolium pratense) and Zigzag Clover (T. medium) - A Picture of Genomic Similarities and Differences.</title>
        <authorList>
            <person name="Dluhosova J."/>
            <person name="Istvanek J."/>
            <person name="Nedelnik J."/>
            <person name="Repkova J."/>
        </authorList>
    </citation>
    <scope>NUCLEOTIDE SEQUENCE [LARGE SCALE GENOMIC DNA]</scope>
    <source>
        <strain evidence="2">cv. 10/8</strain>
        <tissue evidence="1">Leaf</tissue>
    </source>
</reference>
<organism evidence="1 2">
    <name type="scientific">Trifolium medium</name>
    <dbReference type="NCBI Taxonomy" id="97028"/>
    <lineage>
        <taxon>Eukaryota</taxon>
        <taxon>Viridiplantae</taxon>
        <taxon>Streptophyta</taxon>
        <taxon>Embryophyta</taxon>
        <taxon>Tracheophyta</taxon>
        <taxon>Spermatophyta</taxon>
        <taxon>Magnoliopsida</taxon>
        <taxon>eudicotyledons</taxon>
        <taxon>Gunneridae</taxon>
        <taxon>Pentapetalae</taxon>
        <taxon>rosids</taxon>
        <taxon>fabids</taxon>
        <taxon>Fabales</taxon>
        <taxon>Fabaceae</taxon>
        <taxon>Papilionoideae</taxon>
        <taxon>50 kb inversion clade</taxon>
        <taxon>NPAAA clade</taxon>
        <taxon>Hologalegina</taxon>
        <taxon>IRL clade</taxon>
        <taxon>Trifolieae</taxon>
        <taxon>Trifolium</taxon>
    </lineage>
</organism>
<accession>A0A392UN55</accession>
<comment type="caution">
    <text evidence="1">The sequence shown here is derived from an EMBL/GenBank/DDBJ whole genome shotgun (WGS) entry which is preliminary data.</text>
</comment>
<sequence length="22" mass="2327">SYVLGYSGGVCFYVLLVAVVAF</sequence>